<sequence>MLIKRFSEALQYEAPNHFDCKAMRLAGFEEGGPEKFWVGCSHFLPGGGAGPDSSPMEKVYVILSGELTIRVGGTEEKAGPMDSVTIPAGEVREIVNEANDVVTMIVAMPYPEKS</sequence>
<evidence type="ECO:0000259" key="1">
    <source>
        <dbReference type="Pfam" id="PF07883"/>
    </source>
</evidence>
<dbReference type="InterPro" id="IPR014710">
    <property type="entry name" value="RmlC-like_jellyroll"/>
</dbReference>
<name>A0A3T0N5K9_9RHOB</name>
<dbReference type="KEGG" id="sedi:EBB79_16515"/>
<dbReference type="OrthoDB" id="2886949at2"/>
<dbReference type="InterPro" id="IPR013096">
    <property type="entry name" value="Cupin_2"/>
</dbReference>
<dbReference type="AlphaFoldDB" id="A0A3T0N5K9"/>
<organism evidence="2 3">
    <name type="scientific">Parasedimentitalea marina</name>
    <dbReference type="NCBI Taxonomy" id="2483033"/>
    <lineage>
        <taxon>Bacteria</taxon>
        <taxon>Pseudomonadati</taxon>
        <taxon>Pseudomonadota</taxon>
        <taxon>Alphaproteobacteria</taxon>
        <taxon>Rhodobacterales</taxon>
        <taxon>Paracoccaceae</taxon>
        <taxon>Parasedimentitalea</taxon>
    </lineage>
</organism>
<dbReference type="RefSeq" id="WP_127749871.1">
    <property type="nucleotide sequence ID" value="NZ_CP033219.1"/>
</dbReference>
<reference evidence="2 3" key="1">
    <citation type="submission" date="2018-10" db="EMBL/GenBank/DDBJ databases">
        <title>Parasedimentitalea marina sp. nov., a psychrophilic bacterium isolated from deep seawater of the New Britain Trench.</title>
        <authorList>
            <person name="Cao J."/>
        </authorList>
    </citation>
    <scope>NUCLEOTIDE SEQUENCE [LARGE SCALE GENOMIC DNA]</scope>
    <source>
        <strain evidence="2 3">W43</strain>
    </source>
</reference>
<accession>A0A3T0N5K9</accession>
<dbReference type="EMBL" id="CP033219">
    <property type="protein sequence ID" value="AZV79320.1"/>
    <property type="molecule type" value="Genomic_DNA"/>
</dbReference>
<keyword evidence="3" id="KW-1185">Reference proteome</keyword>
<protein>
    <submittedName>
        <fullName evidence="2">Cupin domain-containing protein</fullName>
    </submittedName>
</protein>
<dbReference type="Pfam" id="PF07883">
    <property type="entry name" value="Cupin_2"/>
    <property type="match status" value="1"/>
</dbReference>
<evidence type="ECO:0000313" key="3">
    <source>
        <dbReference type="Proteomes" id="UP000283063"/>
    </source>
</evidence>
<dbReference type="InterPro" id="IPR011051">
    <property type="entry name" value="RmlC_Cupin_sf"/>
</dbReference>
<dbReference type="Gene3D" id="2.60.120.10">
    <property type="entry name" value="Jelly Rolls"/>
    <property type="match status" value="1"/>
</dbReference>
<dbReference type="Proteomes" id="UP000283063">
    <property type="component" value="Chromosome"/>
</dbReference>
<dbReference type="SUPFAM" id="SSF51182">
    <property type="entry name" value="RmlC-like cupins"/>
    <property type="match status" value="1"/>
</dbReference>
<dbReference type="CDD" id="cd20299">
    <property type="entry name" value="cupin_YP766765-like"/>
    <property type="match status" value="1"/>
</dbReference>
<proteinExistence type="predicted"/>
<gene>
    <name evidence="2" type="ORF">EBB79_16515</name>
</gene>
<evidence type="ECO:0000313" key="2">
    <source>
        <dbReference type="EMBL" id="AZV79320.1"/>
    </source>
</evidence>
<feature type="domain" description="Cupin type-2" evidence="1">
    <location>
        <begin position="42"/>
        <end position="106"/>
    </location>
</feature>